<evidence type="ECO:0000313" key="4">
    <source>
        <dbReference type="Proteomes" id="UP000886611"/>
    </source>
</evidence>
<organism evidence="3 4">
    <name type="scientific">Polypterus senegalus</name>
    <name type="common">Senegal bichir</name>
    <dbReference type="NCBI Taxonomy" id="55291"/>
    <lineage>
        <taxon>Eukaryota</taxon>
        <taxon>Metazoa</taxon>
        <taxon>Chordata</taxon>
        <taxon>Craniata</taxon>
        <taxon>Vertebrata</taxon>
        <taxon>Euteleostomi</taxon>
        <taxon>Actinopterygii</taxon>
        <taxon>Polypteriformes</taxon>
        <taxon>Polypteridae</taxon>
        <taxon>Polypterus</taxon>
    </lineage>
</organism>
<feature type="non-terminal residue" evidence="3">
    <location>
        <position position="1"/>
    </location>
</feature>
<keyword evidence="1" id="KW-0732">Signal</keyword>
<dbReference type="AlphaFoldDB" id="A0A8X8C029"/>
<proteinExistence type="predicted"/>
<reference evidence="3 4" key="1">
    <citation type="journal article" date="2021" name="Cell">
        <title>Tracing the genetic footprints of vertebrate landing in non-teleost ray-finned fishes.</title>
        <authorList>
            <person name="Bi X."/>
            <person name="Wang K."/>
            <person name="Yang L."/>
            <person name="Pan H."/>
            <person name="Jiang H."/>
            <person name="Wei Q."/>
            <person name="Fang M."/>
            <person name="Yu H."/>
            <person name="Zhu C."/>
            <person name="Cai Y."/>
            <person name="He Y."/>
            <person name="Gan X."/>
            <person name="Zeng H."/>
            <person name="Yu D."/>
            <person name="Zhu Y."/>
            <person name="Jiang H."/>
            <person name="Qiu Q."/>
            <person name="Yang H."/>
            <person name="Zhang Y.E."/>
            <person name="Wang W."/>
            <person name="Zhu M."/>
            <person name="He S."/>
            <person name="Zhang G."/>
        </authorList>
    </citation>
    <scope>NUCLEOTIDE SEQUENCE [LARGE SCALE GENOMIC DNA]</scope>
    <source>
        <strain evidence="3">Bchr_013</strain>
    </source>
</reference>
<feature type="non-terminal residue" evidence="3">
    <location>
        <position position="132"/>
    </location>
</feature>
<accession>A0A8X8C029</accession>
<evidence type="ECO:0000256" key="1">
    <source>
        <dbReference type="SAM" id="SignalP"/>
    </source>
</evidence>
<feature type="domain" description="Voltage-dependent calcium channel alpha-2/delta subunit conserved region" evidence="2">
    <location>
        <begin position="23"/>
        <end position="119"/>
    </location>
</feature>
<keyword evidence="4" id="KW-1185">Reference proteome</keyword>
<name>A0A8X8C029_POLSE</name>
<dbReference type="Proteomes" id="UP000886611">
    <property type="component" value="Unassembled WGS sequence"/>
</dbReference>
<dbReference type="InterPro" id="IPR013680">
    <property type="entry name" value="VDCC_a2/dsu"/>
</dbReference>
<dbReference type="Pfam" id="PF08473">
    <property type="entry name" value="VGCC_alpha2"/>
    <property type="match status" value="1"/>
</dbReference>
<evidence type="ECO:0000313" key="3">
    <source>
        <dbReference type="EMBL" id="KAG2471196.1"/>
    </source>
</evidence>
<gene>
    <name evidence="3" type="primary">Cacna2d4_1</name>
    <name evidence="3" type="ORF">GTO96_0005199</name>
</gene>
<evidence type="ECO:0000259" key="2">
    <source>
        <dbReference type="Pfam" id="PF08473"/>
    </source>
</evidence>
<feature type="signal peptide" evidence="1">
    <location>
        <begin position="1"/>
        <end position="15"/>
    </location>
</feature>
<comment type="caution">
    <text evidence="3">The sequence shown here is derived from an EMBL/GenBank/DDBJ whole genome shotgun (WGS) entry which is preliminary data.</text>
</comment>
<dbReference type="EMBL" id="JAATIS010000094">
    <property type="protein sequence ID" value="KAG2471196.1"/>
    <property type="molecule type" value="Genomic_DNA"/>
</dbReference>
<sequence length="132" mass="14958">MLILLISALFFTAHKHKKHGMLQPCDTEYPAFVYEPSIKETNGFISCDGCQKMFVVQQIANSNLLMLITEAECDCSIFPPVTLQAKESSVSLNHCVHNASVKCERMRSQKTRKRPDTCHSFHPEVIMAFPLQ</sequence>
<protein>
    <submittedName>
        <fullName evidence="3">CA2D4 protein</fullName>
    </submittedName>
</protein>
<feature type="chain" id="PRO_5036445723" evidence="1">
    <location>
        <begin position="16"/>
        <end position="132"/>
    </location>
</feature>